<organism evidence="1 2">
    <name type="scientific">Winslowiella arboricola</name>
    <dbReference type="NCBI Taxonomy" id="2978220"/>
    <lineage>
        <taxon>Bacteria</taxon>
        <taxon>Pseudomonadati</taxon>
        <taxon>Pseudomonadota</taxon>
        <taxon>Gammaproteobacteria</taxon>
        <taxon>Enterobacterales</taxon>
        <taxon>Erwiniaceae</taxon>
        <taxon>Winslowiella</taxon>
    </lineage>
</organism>
<comment type="caution">
    <text evidence="1">The sequence shown here is derived from an EMBL/GenBank/DDBJ whole genome shotgun (WGS) entry which is preliminary data.</text>
</comment>
<sequence>MPALNTLAAPFFGTIFCALGQKMHAYFLTPRHSVILIISSAITQGMSIMVMPKGQSRPLTCGEVSLAKSVFKCGIIYSEVRIYHGSYFPFNMQSEDYAMAPNGNIYFMSKLYKDDFYIAFDTEQHIFIHEMAHIWQRQMGMSVRSRGLVSWAADYNYSLPNYHTLANYSMEQQAAIIADYFLLKRYGQASWQKGRSMTGIVGPDLMEKYENVLRYFLKDPRDRQSLWQR</sequence>
<evidence type="ECO:0000313" key="2">
    <source>
        <dbReference type="Proteomes" id="UP001064262"/>
    </source>
</evidence>
<dbReference type="Proteomes" id="UP001064262">
    <property type="component" value="Unassembled WGS sequence"/>
</dbReference>
<proteinExistence type="predicted"/>
<protein>
    <recommendedName>
        <fullName evidence="3">Type IV secretion protein Rhs</fullName>
    </recommendedName>
</protein>
<evidence type="ECO:0000313" key="1">
    <source>
        <dbReference type="EMBL" id="MCU5777766.1"/>
    </source>
</evidence>
<dbReference type="RefSeq" id="WP_267143167.1">
    <property type="nucleotide sequence ID" value="NZ_JAODIL010000075.1"/>
</dbReference>
<accession>A0A9J6PLW3</accession>
<gene>
    <name evidence="1" type="ORF">N5923_09705</name>
</gene>
<keyword evidence="2" id="KW-1185">Reference proteome</keyword>
<evidence type="ECO:0008006" key="3">
    <source>
        <dbReference type="Google" id="ProtNLM"/>
    </source>
</evidence>
<dbReference type="AlphaFoldDB" id="A0A9J6PLW3"/>
<name>A0A9J6PLW3_9GAMM</name>
<dbReference type="EMBL" id="JAODIM010000039">
    <property type="protein sequence ID" value="MCU5777766.1"/>
    <property type="molecule type" value="Genomic_DNA"/>
</dbReference>
<reference evidence="1" key="1">
    <citation type="submission" date="2022-09" db="EMBL/GenBank/DDBJ databases">
        <title>Winslowiella arboricola sp. nov., isolated from bleeding cankers on broadleaf hosts.</title>
        <authorList>
            <person name="Brady C."/>
            <person name="Kaur S."/>
            <person name="Crampton B."/>
            <person name="Maddock D."/>
            <person name="Arnold D."/>
            <person name="Denman S."/>
        </authorList>
    </citation>
    <scope>NUCLEOTIDE SEQUENCE</scope>
    <source>
        <strain evidence="1">BAC 15a-03b</strain>
    </source>
</reference>